<dbReference type="GeneID" id="44999455"/>
<dbReference type="PIR" id="B97265">
    <property type="entry name" value="B97265"/>
</dbReference>
<dbReference type="CDD" id="cd17299">
    <property type="entry name" value="acetolactate_decarboxylase"/>
    <property type="match status" value="1"/>
</dbReference>
<protein>
    <recommendedName>
        <fullName evidence="5 9">Alpha-acetolactate decarboxylase</fullName>
        <ecNumber evidence="4 9">4.1.1.5</ecNumber>
    </recommendedName>
</protein>
<accession>Q97EY8</accession>
<evidence type="ECO:0000256" key="3">
    <source>
        <dbReference type="ARBA" id="ARBA00007106"/>
    </source>
</evidence>
<comment type="similarity">
    <text evidence="3 9">Belongs to the alpha-acetolactate decarboxylase family.</text>
</comment>
<dbReference type="EC" id="4.1.1.5" evidence="4 9"/>
<organism evidence="10 11">
    <name type="scientific">Clostridium acetobutylicum (strain ATCC 824 / DSM 792 / JCM 1419 / IAM 19013 / LMG 5710 / NBRC 13948 / NRRL B-527 / VKM B-1787 / 2291 / W)</name>
    <dbReference type="NCBI Taxonomy" id="272562"/>
    <lineage>
        <taxon>Bacteria</taxon>
        <taxon>Bacillati</taxon>
        <taxon>Bacillota</taxon>
        <taxon>Clostridia</taxon>
        <taxon>Eubacteriales</taxon>
        <taxon>Clostridiaceae</taxon>
        <taxon>Clostridium</taxon>
    </lineage>
</organism>
<keyword evidence="7 9" id="KW-0005">Acetoin biosynthesis</keyword>
<dbReference type="AlphaFoldDB" id="Q97EY8"/>
<comment type="pathway">
    <text evidence="2 9">Polyol metabolism; (R,R)-butane-2,3-diol biosynthesis; (R,R)-butane-2,3-diol from pyruvate: step 2/3.</text>
</comment>
<reference evidence="10 11" key="1">
    <citation type="journal article" date="2001" name="J. Bacteriol.">
        <title>Genome sequence and comparative analysis of the solvent-producing bacterium Clostridium acetobutylicum.</title>
        <authorList>
            <person name="Nolling J."/>
            <person name="Breton G."/>
            <person name="Omelchenko M.V."/>
            <person name="Makarova K.S."/>
            <person name="Zeng Q."/>
            <person name="Gibson R."/>
            <person name="Lee H.M."/>
            <person name="Dubois J."/>
            <person name="Qiu D."/>
            <person name="Hitti J."/>
            <person name="Wolf Y.I."/>
            <person name="Tatusov R.L."/>
            <person name="Sabathe F."/>
            <person name="Doucette-Stamm L."/>
            <person name="Soucaille P."/>
            <person name="Daly M.J."/>
            <person name="Bennett G.N."/>
            <person name="Koonin E.V."/>
            <person name="Smith D.R."/>
        </authorList>
    </citation>
    <scope>NUCLEOTIDE SEQUENCE [LARGE SCALE GENOMIC DNA]</scope>
    <source>
        <strain evidence="11">ATCC 824 / DSM 792 / JCM 1419 / LMG 5710 / VKM B-1787</strain>
    </source>
</reference>
<dbReference type="RefSeq" id="WP_010966250.1">
    <property type="nucleotide sequence ID" value="NC_003030.1"/>
</dbReference>
<evidence type="ECO:0000256" key="5">
    <source>
        <dbReference type="ARBA" id="ARBA00020164"/>
    </source>
</evidence>
<evidence type="ECO:0000313" key="11">
    <source>
        <dbReference type="Proteomes" id="UP000000814"/>
    </source>
</evidence>
<dbReference type="SUPFAM" id="SSF117856">
    <property type="entry name" value="AF0104/ALDC/Ptd012-like"/>
    <property type="match status" value="1"/>
</dbReference>
<evidence type="ECO:0000256" key="1">
    <source>
        <dbReference type="ARBA" id="ARBA00001784"/>
    </source>
</evidence>
<comment type="catalytic activity">
    <reaction evidence="1 9">
        <text>(2S)-2-acetolactate + H(+) = (R)-acetoin + CO2</text>
        <dbReference type="Rhea" id="RHEA:21580"/>
        <dbReference type="ChEBI" id="CHEBI:15378"/>
        <dbReference type="ChEBI" id="CHEBI:15686"/>
        <dbReference type="ChEBI" id="CHEBI:16526"/>
        <dbReference type="ChEBI" id="CHEBI:58476"/>
        <dbReference type="EC" id="4.1.1.5"/>
    </reaction>
</comment>
<evidence type="ECO:0000256" key="7">
    <source>
        <dbReference type="ARBA" id="ARBA00023061"/>
    </source>
</evidence>
<dbReference type="PANTHER" id="PTHR35524">
    <property type="entry name" value="ALPHA-ACETOLACTATE DECARBOXYLASE"/>
    <property type="match status" value="1"/>
</dbReference>
<dbReference type="NCBIfam" id="TIGR01252">
    <property type="entry name" value="acetolac_decarb"/>
    <property type="match status" value="1"/>
</dbReference>
<dbReference type="InterPro" id="IPR005128">
    <property type="entry name" value="Acetolactate_a_deCO2ase"/>
</dbReference>
<dbReference type="Gene3D" id="3.30.1330.80">
    <property type="entry name" value="Hypothetical protein, similar to alpha- acetolactate decarboxylase, domain 2"/>
    <property type="match status" value="2"/>
</dbReference>
<dbReference type="eggNOG" id="COG3527">
    <property type="taxonomic scope" value="Bacteria"/>
</dbReference>
<dbReference type="GO" id="GO:0045151">
    <property type="term" value="P:acetoin biosynthetic process"/>
    <property type="evidence" value="ECO:0007669"/>
    <property type="project" value="UniProtKB-UniRule"/>
</dbReference>
<evidence type="ECO:0000256" key="8">
    <source>
        <dbReference type="ARBA" id="ARBA00023239"/>
    </source>
</evidence>
<keyword evidence="8 9" id="KW-0456">Lyase</keyword>
<dbReference type="EMBL" id="AE001437">
    <property type="protein sequence ID" value="AAK80909.1"/>
    <property type="molecule type" value="Genomic_DNA"/>
</dbReference>
<sequence>MIEEVIPNHIYQMSTINALVSGLYDGCASLKKLLTKGDFGIGTFKDLDGELTLLDGIFYRTKPDGSIYVCSENDSVPFAVITKLENYNTENIEACNSYEALKETLDGFIDSKNIFYAFYIKGSFNYVKTRTVVKQSMPYKPMAEVVKNQPVFNYENVKGHIVGFRCPDYVEGLNVPGYHFHFLSDDKKFGGHVSDISVKNAEVFIQNCLCFRMELPQSESFYSMKVENRNDEISKVEK</sequence>
<dbReference type="GO" id="GO:0047605">
    <property type="term" value="F:acetolactate decarboxylase activity"/>
    <property type="evidence" value="ECO:0007669"/>
    <property type="project" value="UniProtKB-UniRule"/>
</dbReference>
<evidence type="ECO:0000256" key="4">
    <source>
        <dbReference type="ARBA" id="ARBA00013204"/>
    </source>
</evidence>
<dbReference type="STRING" id="272562.CA_C2967"/>
<evidence type="ECO:0000256" key="6">
    <source>
        <dbReference type="ARBA" id="ARBA00022793"/>
    </source>
</evidence>
<dbReference type="PANTHER" id="PTHR35524:SF1">
    <property type="entry name" value="ALPHA-ACETOLACTATE DECARBOXYLASE"/>
    <property type="match status" value="1"/>
</dbReference>
<dbReference type="HOGENOM" id="CLU_072561_0_0_9"/>
<name>Q97EY8_CLOAB</name>
<dbReference type="PIRSF" id="PIRSF001332">
    <property type="entry name" value="Acetolac_decarb"/>
    <property type="match status" value="1"/>
</dbReference>
<evidence type="ECO:0000256" key="2">
    <source>
        <dbReference type="ARBA" id="ARBA00005170"/>
    </source>
</evidence>
<proteinExistence type="inferred from homology"/>
<keyword evidence="11" id="KW-1185">Reference proteome</keyword>
<dbReference type="Proteomes" id="UP000000814">
    <property type="component" value="Chromosome"/>
</dbReference>
<evidence type="ECO:0000256" key="9">
    <source>
        <dbReference type="PIRNR" id="PIRNR001332"/>
    </source>
</evidence>
<gene>
    <name evidence="10" type="ordered locus">CA_C2967</name>
</gene>
<dbReference type="OrthoDB" id="8612680at2"/>
<dbReference type="PATRIC" id="fig|272562.8.peg.3151"/>
<evidence type="ECO:0000313" key="10">
    <source>
        <dbReference type="EMBL" id="AAK80909.1"/>
    </source>
</evidence>
<dbReference type="KEGG" id="cac:CA_C2967"/>
<dbReference type="UniPathway" id="UPA00626">
    <property type="reaction ID" value="UER00678"/>
</dbReference>
<keyword evidence="6 9" id="KW-0210">Decarboxylase</keyword>
<dbReference type="Pfam" id="PF03306">
    <property type="entry name" value="AAL_decarboxy"/>
    <property type="match status" value="1"/>
</dbReference>